<dbReference type="EMBL" id="JAAIKC010000003">
    <property type="protein sequence ID" value="NEW06486.1"/>
    <property type="molecule type" value="Genomic_DNA"/>
</dbReference>
<evidence type="ECO:0000259" key="1">
    <source>
        <dbReference type="Pfam" id="PF13614"/>
    </source>
</evidence>
<reference evidence="2" key="1">
    <citation type="submission" date="2020-02" db="EMBL/GenBank/DDBJ databases">
        <authorList>
            <person name="Shen X.-R."/>
            <person name="Zhang Y.-X."/>
        </authorList>
    </citation>
    <scope>NUCLEOTIDE SEQUENCE</scope>
    <source>
        <strain evidence="2">SYP-B3998</strain>
    </source>
</reference>
<sequence length="372" mass="42600">MTKIQLYVLDEDNAYADRLAAFIRTSEFGDKLQVKLFSKLDFVMELLDKPELEGILLLSEAYYPNFTNRCTSLFKIILSEQICNSREAETKLPFLYRFQSLHQLISRLMAFYWEQQKLIASVGSKRTQIVSVFGSVGNSGKTITAIHLAKQLSFRGERVFYLSLESISSASSWLEGDSSRFSQLLYYLKSTPELLGPKIELLKSHDPRLRFDYMTPSDQIREMQEMSGEDVRILLEALTSLNQYDFIIIDLEASVHPRIVRALELSEYIMWIVLDDLNGLFKAQALCKQIGKLQGVHFVVNKYTGKQMNNFSVLGKSIECYLPYIPEWKIIHSAEQIWQSVIFSEQVYGMFTACKSSLSSRSLIANEEAAAS</sequence>
<dbReference type="InterPro" id="IPR050678">
    <property type="entry name" value="DNA_Partitioning_ATPase"/>
</dbReference>
<dbReference type="RefSeq" id="WP_163945594.1">
    <property type="nucleotide sequence ID" value="NZ_JAAIKC010000003.1"/>
</dbReference>
<dbReference type="InterPro" id="IPR025669">
    <property type="entry name" value="AAA_dom"/>
</dbReference>
<organism evidence="2">
    <name type="scientific">Paenibacillus sp. SYP-B3998</name>
    <dbReference type="NCBI Taxonomy" id="2678564"/>
    <lineage>
        <taxon>Bacteria</taxon>
        <taxon>Bacillati</taxon>
        <taxon>Bacillota</taxon>
        <taxon>Bacilli</taxon>
        <taxon>Bacillales</taxon>
        <taxon>Paenibacillaceae</taxon>
        <taxon>Paenibacillus</taxon>
    </lineage>
</organism>
<dbReference type="PANTHER" id="PTHR13696:SF52">
    <property type="entry name" value="PARA FAMILY PROTEIN CT_582"/>
    <property type="match status" value="1"/>
</dbReference>
<dbReference type="SUPFAM" id="SSF52540">
    <property type="entry name" value="P-loop containing nucleoside triphosphate hydrolases"/>
    <property type="match status" value="1"/>
</dbReference>
<proteinExistence type="predicted"/>
<accession>A0A6G3ZW90</accession>
<dbReference type="Pfam" id="PF13614">
    <property type="entry name" value="AAA_31"/>
    <property type="match status" value="1"/>
</dbReference>
<dbReference type="InterPro" id="IPR027417">
    <property type="entry name" value="P-loop_NTPase"/>
</dbReference>
<protein>
    <submittedName>
        <fullName evidence="2">AAA family ATPase</fullName>
    </submittedName>
</protein>
<evidence type="ECO:0000313" key="2">
    <source>
        <dbReference type="EMBL" id="NEW06486.1"/>
    </source>
</evidence>
<name>A0A6G3ZW90_9BACL</name>
<dbReference type="AlphaFoldDB" id="A0A6G3ZW90"/>
<dbReference type="PANTHER" id="PTHR13696">
    <property type="entry name" value="P-LOOP CONTAINING NUCLEOSIDE TRIPHOSPHATE HYDROLASE"/>
    <property type="match status" value="1"/>
</dbReference>
<dbReference type="Gene3D" id="3.40.50.10850">
    <property type="entry name" value="Ntrc-like two-domain protein"/>
    <property type="match status" value="1"/>
</dbReference>
<comment type="caution">
    <text evidence="2">The sequence shown here is derived from an EMBL/GenBank/DDBJ whole genome shotgun (WGS) entry which is preliminary data.</text>
</comment>
<feature type="domain" description="AAA" evidence="1">
    <location>
        <begin position="128"/>
        <end position="290"/>
    </location>
</feature>
<dbReference type="Gene3D" id="3.40.50.300">
    <property type="entry name" value="P-loop containing nucleotide triphosphate hydrolases"/>
    <property type="match status" value="1"/>
</dbReference>
<gene>
    <name evidence="2" type="ORF">GK047_10735</name>
</gene>